<keyword evidence="3" id="KW-1185">Reference proteome</keyword>
<evidence type="ECO:0000313" key="2">
    <source>
        <dbReference type="EMBL" id="MEP1060019.1"/>
    </source>
</evidence>
<reference evidence="2 3" key="1">
    <citation type="submission" date="2022-04" db="EMBL/GenBank/DDBJ databases">
        <title>Positive selection, recombination, and allopatry shape intraspecific diversity of widespread and dominant cyanobacteria.</title>
        <authorList>
            <person name="Wei J."/>
            <person name="Shu W."/>
            <person name="Hu C."/>
        </authorList>
    </citation>
    <scope>NUCLEOTIDE SEQUENCE [LARGE SCALE GENOMIC DNA]</scope>
    <source>
        <strain evidence="2 3">AS-A4</strain>
    </source>
</reference>
<evidence type="ECO:0000313" key="3">
    <source>
        <dbReference type="Proteomes" id="UP001476950"/>
    </source>
</evidence>
<sequence>MLQQQKSCETATGVHPLPKRSAVEYHFCTPVLAAQTFGSTDVASAPDFTNAPGNAKALKRSP</sequence>
<evidence type="ECO:0000256" key="1">
    <source>
        <dbReference type="SAM" id="MobiDB-lite"/>
    </source>
</evidence>
<comment type="caution">
    <text evidence="2">The sequence shown here is derived from an EMBL/GenBank/DDBJ whole genome shotgun (WGS) entry which is preliminary data.</text>
</comment>
<feature type="region of interest" description="Disordered" evidence="1">
    <location>
        <begin position="43"/>
        <end position="62"/>
    </location>
</feature>
<protein>
    <submittedName>
        <fullName evidence="2">Uncharacterized protein</fullName>
    </submittedName>
</protein>
<gene>
    <name evidence="2" type="ORF">NDI38_16400</name>
</gene>
<dbReference type="EMBL" id="JAMPLM010000014">
    <property type="protein sequence ID" value="MEP1060019.1"/>
    <property type="molecule type" value="Genomic_DNA"/>
</dbReference>
<dbReference type="RefSeq" id="WP_190447017.1">
    <property type="nucleotide sequence ID" value="NZ_JAMPLM010000014.1"/>
</dbReference>
<organism evidence="2 3">
    <name type="scientific">Stenomitos frigidus AS-A4</name>
    <dbReference type="NCBI Taxonomy" id="2933935"/>
    <lineage>
        <taxon>Bacteria</taxon>
        <taxon>Bacillati</taxon>
        <taxon>Cyanobacteriota</taxon>
        <taxon>Cyanophyceae</taxon>
        <taxon>Leptolyngbyales</taxon>
        <taxon>Leptolyngbyaceae</taxon>
        <taxon>Stenomitos</taxon>
    </lineage>
</organism>
<name>A0ABV0KL96_9CYAN</name>
<dbReference type="Proteomes" id="UP001476950">
    <property type="component" value="Unassembled WGS sequence"/>
</dbReference>
<accession>A0ABV0KL96</accession>
<proteinExistence type="predicted"/>